<feature type="transmembrane region" description="Helical" evidence="1">
    <location>
        <begin position="121"/>
        <end position="142"/>
    </location>
</feature>
<keyword evidence="3" id="KW-1185">Reference proteome</keyword>
<keyword evidence="1" id="KW-0812">Transmembrane</keyword>
<feature type="transmembrane region" description="Helical" evidence="1">
    <location>
        <begin position="57"/>
        <end position="77"/>
    </location>
</feature>
<evidence type="ECO:0000313" key="3">
    <source>
        <dbReference type="Proteomes" id="UP000178953"/>
    </source>
</evidence>
<keyword evidence="1" id="KW-1133">Transmembrane helix</keyword>
<name>A0A1E8Q7X4_9MYCO</name>
<organism evidence="2 3">
    <name type="scientific">Mycolicibacterium grossiae</name>
    <dbReference type="NCBI Taxonomy" id="1552759"/>
    <lineage>
        <taxon>Bacteria</taxon>
        <taxon>Bacillati</taxon>
        <taxon>Actinomycetota</taxon>
        <taxon>Actinomycetes</taxon>
        <taxon>Mycobacteriales</taxon>
        <taxon>Mycobacteriaceae</taxon>
        <taxon>Mycolicibacterium</taxon>
    </lineage>
</organism>
<dbReference type="EMBL" id="MCHX01000011">
    <property type="protein sequence ID" value="OFJ54587.1"/>
    <property type="molecule type" value="Genomic_DNA"/>
</dbReference>
<evidence type="ECO:0000256" key="1">
    <source>
        <dbReference type="SAM" id="Phobius"/>
    </source>
</evidence>
<keyword evidence="1" id="KW-0472">Membrane</keyword>
<evidence type="ECO:0000313" key="2">
    <source>
        <dbReference type="EMBL" id="OFJ54587.1"/>
    </source>
</evidence>
<comment type="caution">
    <text evidence="2">The sequence shown here is derived from an EMBL/GenBank/DDBJ whole genome shotgun (WGS) entry which is preliminary data.</text>
</comment>
<reference evidence="2 3" key="1">
    <citation type="submission" date="2016-09" db="EMBL/GenBank/DDBJ databases">
        <title>genome sequence of Mycobacterium sp. 739 SCH.</title>
        <authorList>
            <person name="Greninger A.L."/>
            <person name="Qin X."/>
            <person name="Jerome K."/>
            <person name="Vora S."/>
            <person name="Quinn K."/>
        </authorList>
    </citation>
    <scope>NUCLEOTIDE SEQUENCE [LARGE SCALE GENOMIC DNA]</scope>
    <source>
        <strain evidence="2 3">SCH</strain>
    </source>
</reference>
<accession>A0A1E8Q7X4</accession>
<proteinExistence type="predicted"/>
<protein>
    <submittedName>
        <fullName evidence="2">Uncharacterized protein</fullName>
    </submittedName>
</protein>
<sequence>MTDSAPMIPPPARRWAWIRLAVGFAAAVGVAVAIGVPSALLDNPFFVRMTPVPWWSYAAWAVASVLSGVLAATYVHAPSSAPRAPGRAGVVANIGSVLAVGCPVCNKLIVAALGVSGALGVWAPMQPVLAAASLAVLGWALWRRLSTLRSCPTGMSRAPMTGARPEPFAGQR</sequence>
<dbReference type="OrthoDB" id="166777at2"/>
<dbReference type="RefSeq" id="WP_070352276.1">
    <property type="nucleotide sequence ID" value="NZ_CP043474.1"/>
</dbReference>
<dbReference type="AlphaFoldDB" id="A0A1E8Q7X4"/>
<gene>
    <name evidence="2" type="ORF">BEL07_06475</name>
</gene>
<feature type="transmembrane region" description="Helical" evidence="1">
    <location>
        <begin position="89"/>
        <end position="115"/>
    </location>
</feature>
<dbReference type="Proteomes" id="UP000178953">
    <property type="component" value="Unassembled WGS sequence"/>
</dbReference>